<keyword evidence="1" id="KW-0812">Transmembrane</keyword>
<dbReference type="GO" id="GO:0004713">
    <property type="term" value="F:protein tyrosine kinase activity"/>
    <property type="evidence" value="ECO:0007669"/>
    <property type="project" value="TreeGrafter"/>
</dbReference>
<dbReference type="STRING" id="1166018.FAES_4831"/>
<dbReference type="AlphaFoldDB" id="I0KFC7"/>
<dbReference type="OrthoDB" id="927034at2"/>
<evidence type="ECO:0008006" key="4">
    <source>
        <dbReference type="Google" id="ProtNLM"/>
    </source>
</evidence>
<reference evidence="2 3" key="1">
    <citation type="journal article" date="2012" name="J. Bacteriol.">
        <title>Genome Sequence of Fibrella aestuarina BUZ 2T, a Filamentous Marine Bacterium.</title>
        <authorList>
            <person name="Filippini M."/>
            <person name="Qi W."/>
            <person name="Blom J."/>
            <person name="Goesmann A."/>
            <person name="Smits T.H."/>
            <person name="Bagheri H.C."/>
        </authorList>
    </citation>
    <scope>NUCLEOTIDE SEQUENCE [LARGE SCALE GENOMIC DNA]</scope>
    <source>
        <strain evidence="3">BUZ 2T</strain>
    </source>
</reference>
<evidence type="ECO:0000256" key="1">
    <source>
        <dbReference type="SAM" id="Phobius"/>
    </source>
</evidence>
<sequence>MNTPQAKSTPVVTAPLPPDQISPKEVLARATKLKDVARRNWYVLLVVVVIGGIIGYVTDLTSKKKPTYIARIVFNLGGGSGSNGQMGDLGALASAFGLGQATPDASIFSGENFTLYVRSKPVVETTLMKTVKINGVDTLLVNYYMAHSGIRDKEWEEDETLKKFMFAGPKKREDFTPTEQQAMYDIYERLSGEMEIKPVDRKSSFLSLVATTEDGPLSKAFVENHLVTIEEDYKKKQTKKTREMLTLLENRVDSLSGRLTGTENKLASYMNQNQQVVVAEGRLQESRLTRNSTFLQQQYFAAVTSLDNMKLSLIREQPLFTTIEPVILPLYRKVPAKAGMQAGLAIGLVLGLVAIFLRESFRSPKPTV</sequence>
<proteinExistence type="predicted"/>
<dbReference type="GO" id="GO:0005886">
    <property type="term" value="C:plasma membrane"/>
    <property type="evidence" value="ECO:0007669"/>
    <property type="project" value="TreeGrafter"/>
</dbReference>
<name>I0KFC7_9BACT</name>
<dbReference type="InterPro" id="IPR050445">
    <property type="entry name" value="Bact_polysacc_biosynth/exp"/>
</dbReference>
<keyword evidence="1" id="KW-1133">Transmembrane helix</keyword>
<keyword evidence="1" id="KW-0472">Membrane</keyword>
<organism evidence="2 3">
    <name type="scientific">Fibrella aestuarina BUZ 2</name>
    <dbReference type="NCBI Taxonomy" id="1166018"/>
    <lineage>
        <taxon>Bacteria</taxon>
        <taxon>Pseudomonadati</taxon>
        <taxon>Bacteroidota</taxon>
        <taxon>Cytophagia</taxon>
        <taxon>Cytophagales</taxon>
        <taxon>Spirosomataceae</taxon>
        <taxon>Fibrella</taxon>
    </lineage>
</organism>
<dbReference type="eggNOG" id="COG3524">
    <property type="taxonomic scope" value="Bacteria"/>
</dbReference>
<evidence type="ECO:0000313" key="2">
    <source>
        <dbReference type="EMBL" id="CCH02830.1"/>
    </source>
</evidence>
<dbReference type="PANTHER" id="PTHR32309:SF13">
    <property type="entry name" value="FERRIC ENTEROBACTIN TRANSPORT PROTEIN FEPE"/>
    <property type="match status" value="1"/>
</dbReference>
<accession>I0KFC7</accession>
<dbReference type="PATRIC" id="fig|1166018.3.peg.1801"/>
<keyword evidence="3" id="KW-1185">Reference proteome</keyword>
<dbReference type="PANTHER" id="PTHR32309">
    <property type="entry name" value="TYROSINE-PROTEIN KINASE"/>
    <property type="match status" value="1"/>
</dbReference>
<dbReference type="KEGG" id="fae:FAES_4831"/>
<feature type="transmembrane region" description="Helical" evidence="1">
    <location>
        <begin position="338"/>
        <end position="357"/>
    </location>
</feature>
<gene>
    <name evidence="2" type="ORF">FAES_4831</name>
</gene>
<protein>
    <recommendedName>
        <fullName evidence="4">Lipopolysaccharide biosynthesis protein</fullName>
    </recommendedName>
</protein>
<dbReference type="Proteomes" id="UP000011058">
    <property type="component" value="Chromosome"/>
</dbReference>
<dbReference type="EMBL" id="HE796683">
    <property type="protein sequence ID" value="CCH02830.1"/>
    <property type="molecule type" value="Genomic_DNA"/>
</dbReference>
<feature type="transmembrane region" description="Helical" evidence="1">
    <location>
        <begin position="41"/>
        <end position="58"/>
    </location>
</feature>
<dbReference type="HOGENOM" id="CLU_063455_0_0_10"/>
<evidence type="ECO:0000313" key="3">
    <source>
        <dbReference type="Proteomes" id="UP000011058"/>
    </source>
</evidence>
<dbReference type="RefSeq" id="WP_015333929.1">
    <property type="nucleotide sequence ID" value="NC_020054.1"/>
</dbReference>